<evidence type="ECO:0000313" key="5">
    <source>
        <dbReference type="Proteomes" id="UP000198461"/>
    </source>
</evidence>
<keyword evidence="1" id="KW-0547">Nucleotide-binding</keyword>
<dbReference type="PANTHER" id="PTHR43384">
    <property type="entry name" value="SEPTUM SITE-DETERMINING PROTEIN MIND HOMOLOG, CHLOROPLASTIC-RELATED"/>
    <property type="match status" value="1"/>
</dbReference>
<dbReference type="InterPro" id="IPR033756">
    <property type="entry name" value="YlxH/NBP35"/>
</dbReference>
<keyword evidence="4" id="KW-0969">Cilium</keyword>
<dbReference type="OrthoDB" id="9773088at2"/>
<accession>A0A1N6FKU7</accession>
<dbReference type="AlphaFoldDB" id="A0A1N6FKU7"/>
<evidence type="ECO:0000256" key="3">
    <source>
        <dbReference type="SAM" id="MobiDB-lite"/>
    </source>
</evidence>
<dbReference type="GO" id="GO:0005829">
    <property type="term" value="C:cytosol"/>
    <property type="evidence" value="ECO:0007669"/>
    <property type="project" value="TreeGrafter"/>
</dbReference>
<dbReference type="InterPro" id="IPR027417">
    <property type="entry name" value="P-loop_NTPase"/>
</dbReference>
<keyword evidence="2" id="KW-0067">ATP-binding</keyword>
<dbReference type="CDD" id="cd02038">
    <property type="entry name" value="FlhG-like"/>
    <property type="match status" value="1"/>
</dbReference>
<dbReference type="PANTHER" id="PTHR43384:SF4">
    <property type="entry name" value="CELLULOSE BIOSYNTHESIS PROTEIN BCSQ-RELATED"/>
    <property type="match status" value="1"/>
</dbReference>
<dbReference type="GO" id="GO:0016887">
    <property type="term" value="F:ATP hydrolysis activity"/>
    <property type="evidence" value="ECO:0007669"/>
    <property type="project" value="TreeGrafter"/>
</dbReference>
<evidence type="ECO:0000256" key="1">
    <source>
        <dbReference type="ARBA" id="ARBA00022741"/>
    </source>
</evidence>
<evidence type="ECO:0000313" key="4">
    <source>
        <dbReference type="EMBL" id="SIN95856.1"/>
    </source>
</evidence>
<dbReference type="RefSeq" id="WP_074201380.1">
    <property type="nucleotide sequence ID" value="NZ_FSRE01000002.1"/>
</dbReference>
<dbReference type="InterPro" id="IPR050625">
    <property type="entry name" value="ParA/MinD_ATPase"/>
</dbReference>
<keyword evidence="4" id="KW-0282">Flagellum</keyword>
<dbReference type="PIRSF" id="PIRSF003092">
    <property type="entry name" value="MinD"/>
    <property type="match status" value="1"/>
</dbReference>
<protein>
    <submittedName>
        <fullName evidence="4">Flagellar biosynthesis protein FlhG</fullName>
    </submittedName>
</protein>
<dbReference type="GO" id="GO:0005524">
    <property type="term" value="F:ATP binding"/>
    <property type="evidence" value="ECO:0007669"/>
    <property type="project" value="UniProtKB-KW"/>
</dbReference>
<name>A0A1N6FKU7_9GAMM</name>
<feature type="region of interest" description="Disordered" evidence="3">
    <location>
        <begin position="1"/>
        <end position="45"/>
    </location>
</feature>
<dbReference type="Pfam" id="PF10609">
    <property type="entry name" value="ParA"/>
    <property type="match status" value="1"/>
</dbReference>
<dbReference type="EMBL" id="FSRE01000002">
    <property type="protein sequence ID" value="SIN95856.1"/>
    <property type="molecule type" value="Genomic_DNA"/>
</dbReference>
<dbReference type="Gene3D" id="3.40.50.300">
    <property type="entry name" value="P-loop containing nucleotide triphosphate hydrolases"/>
    <property type="match status" value="1"/>
</dbReference>
<evidence type="ECO:0000256" key="2">
    <source>
        <dbReference type="ARBA" id="ARBA00022840"/>
    </source>
</evidence>
<dbReference type="InterPro" id="IPR033875">
    <property type="entry name" value="FlhG"/>
</dbReference>
<dbReference type="InterPro" id="IPR025501">
    <property type="entry name" value="MinD_FleN"/>
</dbReference>
<dbReference type="STRING" id="364032.SAMN05443662_1119"/>
<dbReference type="Proteomes" id="UP000198461">
    <property type="component" value="Unassembled WGS sequence"/>
</dbReference>
<organism evidence="4 5">
    <name type="scientific">Sulfurivirga caldicuralii</name>
    <dbReference type="NCBI Taxonomy" id="364032"/>
    <lineage>
        <taxon>Bacteria</taxon>
        <taxon>Pseudomonadati</taxon>
        <taxon>Pseudomonadota</taxon>
        <taxon>Gammaproteobacteria</taxon>
        <taxon>Thiotrichales</taxon>
        <taxon>Piscirickettsiaceae</taxon>
        <taxon>Sulfurivirga</taxon>
    </lineage>
</organism>
<sequence length="309" mass="32716">MHTDQAAGLRAMQKKPAGSTSNPTAAAAKKTAPEKVGDPPSGKPVRVIAVTSGKGGVGKTNVSVNLGVALSAKGNRVLLMDADMGLANVDIMLGLSPQYNLSHVLDGQKSLREVIVEGPGGLKVIPAASGVKRMAELSALENAGIVHAFSELANDLDVLIVDTAAGIASSVATFCQAAQEVVVVVCDEPASLTDAYALIKVLNRDYQLNHFRVLANMAQSEQHGRKLFLKLATVTERFLDNVQLEYLGTVPFDPALKEAVQKQVPVTLYNPTSVSAGAFRQIAEQVNRWPVPQGATGYIQFFVENLFQG</sequence>
<dbReference type="GO" id="GO:0009898">
    <property type="term" value="C:cytoplasmic side of plasma membrane"/>
    <property type="evidence" value="ECO:0007669"/>
    <property type="project" value="TreeGrafter"/>
</dbReference>
<dbReference type="SUPFAM" id="SSF52540">
    <property type="entry name" value="P-loop containing nucleoside triphosphate hydrolases"/>
    <property type="match status" value="1"/>
</dbReference>
<keyword evidence="5" id="KW-1185">Reference proteome</keyword>
<keyword evidence="4" id="KW-0966">Cell projection</keyword>
<reference evidence="5" key="1">
    <citation type="submission" date="2016-11" db="EMBL/GenBank/DDBJ databases">
        <authorList>
            <person name="Varghese N."/>
            <person name="Submissions S."/>
        </authorList>
    </citation>
    <scope>NUCLEOTIDE SEQUENCE [LARGE SCALE GENOMIC DNA]</scope>
    <source>
        <strain evidence="5">DSM 17737</strain>
    </source>
</reference>
<gene>
    <name evidence="4" type="ORF">SAMN05443662_1119</name>
</gene>
<dbReference type="GO" id="GO:0051782">
    <property type="term" value="P:negative regulation of cell division"/>
    <property type="evidence" value="ECO:0007669"/>
    <property type="project" value="TreeGrafter"/>
</dbReference>
<proteinExistence type="predicted"/>